<keyword evidence="1" id="KW-1133">Transmembrane helix</keyword>
<gene>
    <name evidence="2" type="primary">166</name>
    <name evidence="2" type="ORF">SEA_YVONNETASTIC_166</name>
</gene>
<evidence type="ECO:0000256" key="1">
    <source>
        <dbReference type="SAM" id="Phobius"/>
    </source>
</evidence>
<dbReference type="Pfam" id="PF24202">
    <property type="entry name" value="DUF7427"/>
    <property type="match status" value="1"/>
</dbReference>
<dbReference type="InterPro" id="IPR055850">
    <property type="entry name" value="DUF7427"/>
</dbReference>
<reference evidence="3" key="1">
    <citation type="submission" date="2016-03" db="EMBL/GenBank/DDBJ databases">
        <authorList>
            <person name="Ploux O."/>
        </authorList>
    </citation>
    <scope>NUCLEOTIDE SEQUENCE [LARGE SCALE GENOMIC DNA]</scope>
</reference>
<protein>
    <submittedName>
        <fullName evidence="2">Uncharacterized protein</fullName>
    </submittedName>
</protein>
<feature type="transmembrane region" description="Helical" evidence="1">
    <location>
        <begin position="63"/>
        <end position="80"/>
    </location>
</feature>
<sequence length="105" mass="12052">MNNRGSKLSRRRVMSVRMSIGAKHAWYTVWSIVLGYDLYCLLFRPPGQTMSEEVDTWVERRPIATRIFFVLLAAHIANLTPPKYDVIHHGAVFIGGPVRQKLARD</sequence>
<keyword evidence="1" id="KW-0472">Membrane</keyword>
<feature type="transmembrane region" description="Helical" evidence="1">
    <location>
        <begin position="21"/>
        <end position="43"/>
    </location>
</feature>
<dbReference type="GeneID" id="29125128"/>
<accession>A0A142K9C7</accession>
<dbReference type="Proteomes" id="UP000201371">
    <property type="component" value="Segment"/>
</dbReference>
<organism evidence="2 3">
    <name type="scientific">Gordonia phage Yvonnetastic</name>
    <dbReference type="NCBI Taxonomy" id="1821566"/>
    <lineage>
        <taxon>Viruses</taxon>
        <taxon>Duplodnaviria</taxon>
        <taxon>Heunggongvirae</taxon>
        <taxon>Uroviricota</taxon>
        <taxon>Caudoviricetes</taxon>
        <taxon>Yvonnevirus</taxon>
        <taxon>Yvonnevirus yvonnetastic</taxon>
        <taxon>Gordonia virus Yvonnetastic</taxon>
    </lineage>
</organism>
<evidence type="ECO:0000313" key="3">
    <source>
        <dbReference type="Proteomes" id="UP000201371"/>
    </source>
</evidence>
<proteinExistence type="predicted"/>
<dbReference type="EMBL" id="KU963248">
    <property type="protein sequence ID" value="AMS02710.1"/>
    <property type="molecule type" value="Genomic_DNA"/>
</dbReference>
<dbReference type="OrthoDB" id="15558at10239"/>
<keyword evidence="1" id="KW-0812">Transmembrane</keyword>
<name>A0A142K9C7_9CAUD</name>
<dbReference type="RefSeq" id="YP_009301220.1">
    <property type="nucleotide sequence ID" value="NC_031230.1"/>
</dbReference>
<dbReference type="KEGG" id="vg:29125128"/>
<evidence type="ECO:0000313" key="2">
    <source>
        <dbReference type="EMBL" id="AMS02710.1"/>
    </source>
</evidence>
<keyword evidence="3" id="KW-1185">Reference proteome</keyword>